<dbReference type="RefSeq" id="WP_012873856.1">
    <property type="nucleotide sequence ID" value="NC_013524.1"/>
</dbReference>
<dbReference type="Pfam" id="PF13354">
    <property type="entry name" value="Beta-lactamase2"/>
    <property type="match status" value="1"/>
</dbReference>
<dbReference type="GO" id="GO:0008800">
    <property type="term" value="F:beta-lactamase activity"/>
    <property type="evidence" value="ECO:0007669"/>
    <property type="project" value="UniProtKB-EC"/>
</dbReference>
<dbReference type="InterPro" id="IPR045155">
    <property type="entry name" value="Beta-lactam_cat"/>
</dbReference>
<evidence type="ECO:0000259" key="4">
    <source>
        <dbReference type="Pfam" id="PF13354"/>
    </source>
</evidence>
<proteinExistence type="inferred from homology"/>
<dbReference type="GO" id="GO:0046677">
    <property type="term" value="P:response to antibiotic"/>
    <property type="evidence" value="ECO:0007669"/>
    <property type="project" value="InterPro"/>
</dbReference>
<evidence type="ECO:0000313" key="6">
    <source>
        <dbReference type="Proteomes" id="UP000002027"/>
    </source>
</evidence>
<dbReference type="FunCoup" id="D1CAH8">
    <property type="interactions" value="12"/>
</dbReference>
<comment type="similarity">
    <text evidence="2">Belongs to the class-A beta-lactamase family.</text>
</comment>
<dbReference type="KEGG" id="sti:Sthe_3422"/>
<sequence length="269" mass="29354">MVNLTAARTELDDLIRRAPGTVGLVIEDLTTGERLEWSPETQFLAASIIKIPILVEGLRQAEEGTVRLDQMVPVPDDAKVGGFGILKELTSVTSISLLDLLTLMIIVSDNTATNLCIDVLGVESINRTIASLGLTGTQLQRKMMDYEARDRGLENFTTPADVARLLRLIATRQILTPEACDLALDIMARQQVRDRLPLYLPDDMRVAHKTGELSGVRHDAGVIFFESGPVIVVALTQGFSDQLSQSFVGGDASALIAQIPRVLLKHQRS</sequence>
<evidence type="ECO:0000256" key="1">
    <source>
        <dbReference type="ARBA" id="ARBA00001526"/>
    </source>
</evidence>
<dbReference type="InterPro" id="IPR012338">
    <property type="entry name" value="Beta-lactam/transpept-like"/>
</dbReference>
<dbReference type="SUPFAM" id="SSF56601">
    <property type="entry name" value="beta-lactamase/transpeptidase-like"/>
    <property type="match status" value="1"/>
</dbReference>
<dbReference type="InterPro" id="IPR000871">
    <property type="entry name" value="Beta-lactam_class-A"/>
</dbReference>
<dbReference type="GO" id="GO:0030655">
    <property type="term" value="P:beta-lactam antibiotic catabolic process"/>
    <property type="evidence" value="ECO:0007669"/>
    <property type="project" value="InterPro"/>
</dbReference>
<dbReference type="InParanoid" id="D1CAH8"/>
<dbReference type="Proteomes" id="UP000002027">
    <property type="component" value="Chromosome 2"/>
</dbReference>
<evidence type="ECO:0000256" key="2">
    <source>
        <dbReference type="ARBA" id="ARBA00009009"/>
    </source>
</evidence>
<dbReference type="PANTHER" id="PTHR35333">
    <property type="entry name" value="BETA-LACTAMASE"/>
    <property type="match status" value="1"/>
</dbReference>
<dbReference type="eggNOG" id="COG2367">
    <property type="taxonomic scope" value="Bacteria"/>
</dbReference>
<accession>D1CAH8</accession>
<feature type="domain" description="Beta-lactamase class A catalytic" evidence="4">
    <location>
        <begin position="23"/>
        <end position="236"/>
    </location>
</feature>
<dbReference type="AlphaFoldDB" id="D1CAH8"/>
<dbReference type="EC" id="3.5.2.6" evidence="3"/>
<evidence type="ECO:0000256" key="3">
    <source>
        <dbReference type="ARBA" id="ARBA00012865"/>
    </source>
</evidence>
<name>D1CAH8_SPHTD</name>
<dbReference type="PANTHER" id="PTHR35333:SF3">
    <property type="entry name" value="BETA-LACTAMASE-TYPE TRANSPEPTIDASE FOLD CONTAINING PROTEIN"/>
    <property type="match status" value="1"/>
</dbReference>
<gene>
    <name evidence="5" type="ordered locus">Sthe_3422</name>
</gene>
<dbReference type="Gene3D" id="3.40.710.10">
    <property type="entry name" value="DD-peptidase/beta-lactamase superfamily"/>
    <property type="match status" value="1"/>
</dbReference>
<reference evidence="6" key="1">
    <citation type="submission" date="2009-11" db="EMBL/GenBank/DDBJ databases">
        <title>The complete chromosome 2 of Sphaerobacter thermophilus DSM 20745.</title>
        <authorList>
            <person name="Lucas S."/>
            <person name="Copeland A."/>
            <person name="Lapidus A."/>
            <person name="Glavina del Rio T."/>
            <person name="Dalin E."/>
            <person name="Tice H."/>
            <person name="Bruce D."/>
            <person name="Goodwin L."/>
            <person name="Pitluck S."/>
            <person name="Kyrpides N."/>
            <person name="Mavromatis K."/>
            <person name="Ivanova N."/>
            <person name="Mikhailova N."/>
            <person name="LaButti K.M."/>
            <person name="Clum A."/>
            <person name="Sun H.I."/>
            <person name="Brettin T."/>
            <person name="Detter J.C."/>
            <person name="Han C."/>
            <person name="Larimer F."/>
            <person name="Land M."/>
            <person name="Hauser L."/>
            <person name="Markowitz V."/>
            <person name="Cheng J.F."/>
            <person name="Hugenholtz P."/>
            <person name="Woyke T."/>
            <person name="Wu D."/>
            <person name="Steenblock K."/>
            <person name="Schneider S."/>
            <person name="Pukall R."/>
            <person name="Goeker M."/>
            <person name="Klenk H.P."/>
            <person name="Eisen J.A."/>
        </authorList>
    </citation>
    <scope>NUCLEOTIDE SEQUENCE [LARGE SCALE GENOMIC DNA]</scope>
    <source>
        <strain evidence="6">ATCC 49802 / DSM 20745 / S 6022</strain>
    </source>
</reference>
<protein>
    <recommendedName>
        <fullName evidence="3">beta-lactamase</fullName>
        <ecNumber evidence="3">3.5.2.6</ecNumber>
    </recommendedName>
</protein>
<dbReference type="EMBL" id="CP001824">
    <property type="protein sequence ID" value="ACZ40821.1"/>
    <property type="molecule type" value="Genomic_DNA"/>
</dbReference>
<comment type="catalytic activity">
    <reaction evidence="1">
        <text>a beta-lactam + H2O = a substituted beta-amino acid</text>
        <dbReference type="Rhea" id="RHEA:20401"/>
        <dbReference type="ChEBI" id="CHEBI:15377"/>
        <dbReference type="ChEBI" id="CHEBI:35627"/>
        <dbReference type="ChEBI" id="CHEBI:140347"/>
        <dbReference type="EC" id="3.5.2.6"/>
    </reaction>
</comment>
<evidence type="ECO:0000313" key="5">
    <source>
        <dbReference type="EMBL" id="ACZ40821.1"/>
    </source>
</evidence>
<reference evidence="5 6" key="2">
    <citation type="journal article" date="2010" name="Stand. Genomic Sci.">
        <title>Complete genome sequence of Desulfohalobium retbaense type strain (HR(100)).</title>
        <authorList>
            <person name="Spring S."/>
            <person name="Nolan M."/>
            <person name="Lapidus A."/>
            <person name="Glavina Del Rio T."/>
            <person name="Copeland A."/>
            <person name="Tice H."/>
            <person name="Cheng J.F."/>
            <person name="Lucas S."/>
            <person name="Land M."/>
            <person name="Chen F."/>
            <person name="Bruce D."/>
            <person name="Goodwin L."/>
            <person name="Pitluck S."/>
            <person name="Ivanova N."/>
            <person name="Mavromatis K."/>
            <person name="Mikhailova N."/>
            <person name="Pati A."/>
            <person name="Chen A."/>
            <person name="Palaniappan K."/>
            <person name="Hauser L."/>
            <person name="Chang Y.J."/>
            <person name="Jeffries C.D."/>
            <person name="Munk C."/>
            <person name="Kiss H."/>
            <person name="Chain P."/>
            <person name="Han C."/>
            <person name="Brettin T."/>
            <person name="Detter J.C."/>
            <person name="Schuler E."/>
            <person name="Goker M."/>
            <person name="Rohde M."/>
            <person name="Bristow J."/>
            <person name="Eisen J.A."/>
            <person name="Markowitz V."/>
            <person name="Hugenholtz P."/>
            <person name="Kyrpides N.C."/>
            <person name="Klenk H.P."/>
        </authorList>
    </citation>
    <scope>NUCLEOTIDE SEQUENCE [LARGE SCALE GENOMIC DNA]</scope>
    <source>
        <strain evidence="6">ATCC 49802 / DSM 20745 / S 6022</strain>
    </source>
</reference>
<keyword evidence="6" id="KW-1185">Reference proteome</keyword>
<organism evidence="5 6">
    <name type="scientific">Sphaerobacter thermophilus (strain ATCC 49802 / DSM 20745 / KCCM 41009 / NCIMB 13125 / S 6022)</name>
    <dbReference type="NCBI Taxonomy" id="479434"/>
    <lineage>
        <taxon>Bacteria</taxon>
        <taxon>Pseudomonadati</taxon>
        <taxon>Thermomicrobiota</taxon>
        <taxon>Thermomicrobia</taxon>
        <taxon>Sphaerobacterales</taxon>
        <taxon>Sphaerobacterineae</taxon>
        <taxon>Sphaerobacteraceae</taxon>
        <taxon>Sphaerobacter</taxon>
    </lineage>
</organism>
<dbReference type="HOGENOM" id="CLU_031960_9_2_0"/>
<dbReference type="STRING" id="479434.Sthe_3422"/>